<feature type="compositionally biased region" description="Low complexity" evidence="1">
    <location>
        <begin position="413"/>
        <end position="432"/>
    </location>
</feature>
<feature type="region of interest" description="Disordered" evidence="1">
    <location>
        <begin position="166"/>
        <end position="212"/>
    </location>
</feature>
<organism evidence="2 3">
    <name type="scientific">Dunaliella salina</name>
    <name type="common">Green alga</name>
    <name type="synonym">Protococcus salinus</name>
    <dbReference type="NCBI Taxonomy" id="3046"/>
    <lineage>
        <taxon>Eukaryota</taxon>
        <taxon>Viridiplantae</taxon>
        <taxon>Chlorophyta</taxon>
        <taxon>core chlorophytes</taxon>
        <taxon>Chlorophyceae</taxon>
        <taxon>CS clade</taxon>
        <taxon>Chlamydomonadales</taxon>
        <taxon>Dunaliellaceae</taxon>
        <taxon>Dunaliella</taxon>
    </lineage>
</organism>
<protein>
    <submittedName>
        <fullName evidence="2">Uncharacterized protein</fullName>
    </submittedName>
</protein>
<feature type="region of interest" description="Disordered" evidence="1">
    <location>
        <begin position="450"/>
        <end position="481"/>
    </location>
</feature>
<dbReference type="InterPro" id="IPR043153">
    <property type="entry name" value="DENN_C"/>
</dbReference>
<feature type="compositionally biased region" description="Polar residues" evidence="1">
    <location>
        <begin position="460"/>
        <end position="481"/>
    </location>
</feature>
<feature type="compositionally biased region" description="Low complexity" evidence="1">
    <location>
        <begin position="669"/>
        <end position="683"/>
    </location>
</feature>
<comment type="caution">
    <text evidence="2">The sequence shown here is derived from an EMBL/GenBank/DDBJ whole genome shotgun (WGS) entry which is preliminary data.</text>
</comment>
<dbReference type="InterPro" id="IPR051942">
    <property type="entry name" value="DENN_domain_containing_2"/>
</dbReference>
<feature type="region of interest" description="Disordered" evidence="1">
    <location>
        <begin position="407"/>
        <end position="432"/>
    </location>
</feature>
<evidence type="ECO:0000256" key="1">
    <source>
        <dbReference type="SAM" id="MobiDB-lite"/>
    </source>
</evidence>
<dbReference type="PANTHER" id="PTHR15288:SF0">
    <property type="entry name" value="UDENN DOMAIN-CONTAINING PROTEIN"/>
    <property type="match status" value="1"/>
</dbReference>
<feature type="region of interest" description="Disordered" evidence="1">
    <location>
        <begin position="520"/>
        <end position="550"/>
    </location>
</feature>
<feature type="region of interest" description="Disordered" evidence="1">
    <location>
        <begin position="105"/>
        <end position="133"/>
    </location>
</feature>
<keyword evidence="3" id="KW-1185">Reference proteome</keyword>
<feature type="region of interest" description="Disordered" evidence="1">
    <location>
        <begin position="944"/>
        <end position="996"/>
    </location>
</feature>
<feature type="compositionally biased region" description="Low complexity" evidence="1">
    <location>
        <begin position="191"/>
        <end position="212"/>
    </location>
</feature>
<dbReference type="Proteomes" id="UP000815325">
    <property type="component" value="Unassembled WGS sequence"/>
</dbReference>
<feature type="compositionally biased region" description="Basic and acidic residues" evidence="1">
    <location>
        <begin position="227"/>
        <end position="240"/>
    </location>
</feature>
<feature type="region of interest" description="Disordered" evidence="1">
    <location>
        <begin position="761"/>
        <end position="785"/>
    </location>
</feature>
<dbReference type="PANTHER" id="PTHR15288">
    <property type="entry name" value="DENN DOMAIN-CONTAINING PROTEIN 2"/>
    <property type="match status" value="1"/>
</dbReference>
<reference evidence="2" key="1">
    <citation type="submission" date="2017-08" db="EMBL/GenBank/DDBJ databases">
        <authorList>
            <person name="Polle J.E."/>
            <person name="Barry K."/>
            <person name="Cushman J."/>
            <person name="Schmutz J."/>
            <person name="Tran D."/>
            <person name="Hathwaick L.T."/>
            <person name="Yim W.C."/>
            <person name="Jenkins J."/>
            <person name="Mckie-Krisberg Z.M."/>
            <person name="Prochnik S."/>
            <person name="Lindquist E."/>
            <person name="Dockter R.B."/>
            <person name="Adam C."/>
            <person name="Molina H."/>
            <person name="Bunkerborg J."/>
            <person name="Jin E."/>
            <person name="Buchheim M."/>
            <person name="Magnuson J."/>
        </authorList>
    </citation>
    <scope>NUCLEOTIDE SEQUENCE</scope>
    <source>
        <strain evidence="2">CCAP 19/18</strain>
    </source>
</reference>
<feature type="compositionally biased region" description="Low complexity" evidence="1">
    <location>
        <begin position="112"/>
        <end position="127"/>
    </location>
</feature>
<name>A0ABQ7GWX1_DUNSA</name>
<evidence type="ECO:0000313" key="3">
    <source>
        <dbReference type="Proteomes" id="UP000815325"/>
    </source>
</evidence>
<feature type="region of interest" description="Disordered" evidence="1">
    <location>
        <begin position="669"/>
        <end position="728"/>
    </location>
</feature>
<feature type="compositionally biased region" description="Low complexity" evidence="1">
    <location>
        <begin position="695"/>
        <end position="704"/>
    </location>
</feature>
<proteinExistence type="predicted"/>
<dbReference type="Gene3D" id="3.40.50.11500">
    <property type="match status" value="1"/>
</dbReference>
<dbReference type="EMBL" id="MU069555">
    <property type="protein sequence ID" value="KAF5839095.1"/>
    <property type="molecule type" value="Genomic_DNA"/>
</dbReference>
<accession>A0ABQ7GWX1</accession>
<evidence type="ECO:0000313" key="2">
    <source>
        <dbReference type="EMBL" id="KAF5839095.1"/>
    </source>
</evidence>
<feature type="region of interest" description="Disordered" evidence="1">
    <location>
        <begin position="227"/>
        <end position="258"/>
    </location>
</feature>
<sequence length="1271" mass="135929">MERLHRIVEFSAEVSHNGSGTLHRLAIPTTAADPTDKDLEVGSPTERLALGDHSPLHKTFAPDQMAERAPSVTSQEKWQQHCSDTMRQLAQRILDPQLLAHMQANPAKEVQSRSSSMSRPSRGSLASRSSRPAEVWEGLAHLLGIGVKLPEAPEFTNNSAPAVRIDAPLVKPPPSRTSHHHHHHHLHKSIEQQSLQEAQEQQEQQEQSQRVSLVQQMLEEALMATAKKDEQVVEQHEDLSARSSGAANAPVPGHVAPTAPMDMGPPASGGSAFRWAPQGRASRKHNRLLGARSLDNDYRPSNLLRRPACFSHQEVTARDDKSHVPQGPAQPTCPCGTSSAAAAIDAGTQLHCSTSSPCSHLPITPQAQASVAMDVGLLLDPSNIEGRSGQEEEEDCSSFDGMECVSRSWPTSTNTHLPKNPTTTTTTTTTPLKHLDQSCKHHFSRVSSHAQSMVAHASADANQSRIHSQDCSPSGVGQVQQLPRSFSHTRTLGFGSEQSRARVHSDGSAVAIGAVHDARASQLPSHPVHAGTLPPLKQPSSGDELPWDASTTPVRAFEGNAYEWHLRALLAQQTSPSAAQERRRQHLRELLSGHLASPAAKRAPGCVPAGVYDSCTSAKEAGCLGDNSSCNSSTCFATPELHVQTAWERRSDGCVGDEEPLYHQTVCTHSQLPQDQQQQQQQESSHHHQSASDYPGGHPSSSQPLPHPPPAHLRNSSSTQGLGETGEMKETAMTPLSLRHQHSHSSTGSLPIFATPSAAFSSNTAGGSSGSFGRLSSPARPPLPNRTPVRGALTKRLQQALPHHSATSTPLATKGALEGQQHQQLKVSKPACPGSQDVLAALQRHQHTRSDASFHTAVEGGEEEVEGVVEGARRAAGAPWVDGGEQLGERGGEDLGCSAAQVADEQACAKGSISLSQQQQQQQQPLEVREDGCLVRQNSASLYPLPRVDTPPALPTLPHRLSGSGCSESSVTSSGALGKTSERKGRGGISRGQSELPGLDASQFSSLAVLDTLYNAPLVHPGDCLHFSLGGINTLAYWRPLLPRRAHILGPMHQLASYADEELATELSGWAAAALIRHGLLMPITPSSMACFLEAPVPFVLGWQYKTHDVSTRCTSLVRVNVYKGNVSNASHLPALPGQKKLAAALAPHHARVRTAGAAAGASSRPVHVLTPEEEQATKSFLDVLSSHLGGCSSSSGCANSGSDACLLGDLRPYFITNVSGNTRTATLMKDWVIEGTPSRDRPFVRAFLETQMFQVHSDRIMASMCEGRVV</sequence>
<feature type="compositionally biased region" description="Basic residues" evidence="1">
    <location>
        <begin position="177"/>
        <end position="187"/>
    </location>
</feature>
<feature type="compositionally biased region" description="Low complexity" evidence="1">
    <location>
        <begin position="962"/>
        <end position="975"/>
    </location>
</feature>
<gene>
    <name evidence="2" type="ORF">DUNSADRAFT_1640</name>
</gene>